<reference evidence="2" key="2">
    <citation type="submission" date="2020-09" db="EMBL/GenBank/DDBJ databases">
        <authorList>
            <person name="Sun Q."/>
            <person name="Zhou Y."/>
        </authorList>
    </citation>
    <scope>NUCLEOTIDE SEQUENCE</scope>
    <source>
        <strain evidence="2">CGMCC 1.15388</strain>
    </source>
</reference>
<organism evidence="2 3">
    <name type="scientific">Nesterenkonia cremea</name>
    <dbReference type="NCBI Taxonomy" id="1882340"/>
    <lineage>
        <taxon>Bacteria</taxon>
        <taxon>Bacillati</taxon>
        <taxon>Actinomycetota</taxon>
        <taxon>Actinomycetes</taxon>
        <taxon>Micrococcales</taxon>
        <taxon>Micrococcaceae</taxon>
        <taxon>Nesterenkonia</taxon>
    </lineage>
</organism>
<name>A0A917EPF7_9MICC</name>
<dbReference type="RefSeq" id="WP_308420869.1">
    <property type="nucleotide sequence ID" value="NZ_BMIS01000004.1"/>
</dbReference>
<dbReference type="InterPro" id="IPR016181">
    <property type="entry name" value="Acyl_CoA_acyltransferase"/>
</dbReference>
<dbReference type="CDD" id="cd04301">
    <property type="entry name" value="NAT_SF"/>
    <property type="match status" value="1"/>
</dbReference>
<dbReference type="Pfam" id="PF00583">
    <property type="entry name" value="Acetyltransf_1"/>
    <property type="match status" value="1"/>
</dbReference>
<sequence length="154" mass="16774">MMDVRRPLPGGYEVDTDTSRLDLSLVHAWLSTDAFWALGRSYDAVEKAADASVNFGVYDADGGQAGYARVVTDGVTFGWLCDVYIAPAARGQGLGTSLAQVIVDAVRPLELKRFMLSTVDAHEVYSKVGFEPFPNPQKLMVLEREDNAGVVETE</sequence>
<protein>
    <submittedName>
        <fullName evidence="2">N-acetyltransferase</fullName>
    </submittedName>
</protein>
<keyword evidence="3" id="KW-1185">Reference proteome</keyword>
<dbReference type="InterPro" id="IPR000182">
    <property type="entry name" value="GNAT_dom"/>
</dbReference>
<dbReference type="PROSITE" id="PS51186">
    <property type="entry name" value="GNAT"/>
    <property type="match status" value="1"/>
</dbReference>
<proteinExistence type="predicted"/>
<evidence type="ECO:0000313" key="2">
    <source>
        <dbReference type="EMBL" id="GGE66863.1"/>
    </source>
</evidence>
<accession>A0A917EPF7</accession>
<evidence type="ECO:0000313" key="3">
    <source>
        <dbReference type="Proteomes" id="UP000633136"/>
    </source>
</evidence>
<dbReference type="SUPFAM" id="SSF55729">
    <property type="entry name" value="Acyl-CoA N-acyltransferases (Nat)"/>
    <property type="match status" value="1"/>
</dbReference>
<comment type="caution">
    <text evidence="2">The sequence shown here is derived from an EMBL/GenBank/DDBJ whole genome shotgun (WGS) entry which is preliminary data.</text>
</comment>
<dbReference type="PANTHER" id="PTHR43233:SF1">
    <property type="entry name" value="FAMILY N-ACETYLTRANSFERASE, PUTATIVE (AFU_ORTHOLOGUE AFUA_6G03350)-RELATED"/>
    <property type="match status" value="1"/>
</dbReference>
<gene>
    <name evidence="2" type="ORF">GCM10011401_12700</name>
</gene>
<reference evidence="2" key="1">
    <citation type="journal article" date="2014" name="Int. J. Syst. Evol. Microbiol.">
        <title>Complete genome sequence of Corynebacterium casei LMG S-19264T (=DSM 44701T), isolated from a smear-ripened cheese.</title>
        <authorList>
            <consortium name="US DOE Joint Genome Institute (JGI-PGF)"/>
            <person name="Walter F."/>
            <person name="Albersmeier A."/>
            <person name="Kalinowski J."/>
            <person name="Ruckert C."/>
        </authorList>
    </citation>
    <scope>NUCLEOTIDE SEQUENCE</scope>
    <source>
        <strain evidence="2">CGMCC 1.15388</strain>
    </source>
</reference>
<dbReference type="InterPro" id="IPR053144">
    <property type="entry name" value="Acetyltransferase_Butenolide"/>
</dbReference>
<dbReference type="EMBL" id="BMIS01000004">
    <property type="protein sequence ID" value="GGE66863.1"/>
    <property type="molecule type" value="Genomic_DNA"/>
</dbReference>
<dbReference type="Proteomes" id="UP000633136">
    <property type="component" value="Unassembled WGS sequence"/>
</dbReference>
<dbReference type="GO" id="GO:0016747">
    <property type="term" value="F:acyltransferase activity, transferring groups other than amino-acyl groups"/>
    <property type="evidence" value="ECO:0007669"/>
    <property type="project" value="InterPro"/>
</dbReference>
<feature type="domain" description="N-acetyltransferase" evidence="1">
    <location>
        <begin position="12"/>
        <end position="145"/>
    </location>
</feature>
<dbReference type="Gene3D" id="3.40.630.30">
    <property type="match status" value="1"/>
</dbReference>
<evidence type="ECO:0000259" key="1">
    <source>
        <dbReference type="PROSITE" id="PS51186"/>
    </source>
</evidence>
<dbReference type="PANTHER" id="PTHR43233">
    <property type="entry name" value="FAMILY N-ACETYLTRANSFERASE, PUTATIVE (AFU_ORTHOLOGUE AFUA_6G03350)-RELATED"/>
    <property type="match status" value="1"/>
</dbReference>
<dbReference type="AlphaFoldDB" id="A0A917EPF7"/>